<organism evidence="2 3">
    <name type="scientific">Lipomyces tetrasporus</name>
    <dbReference type="NCBI Taxonomy" id="54092"/>
    <lineage>
        <taxon>Eukaryota</taxon>
        <taxon>Fungi</taxon>
        <taxon>Dikarya</taxon>
        <taxon>Ascomycota</taxon>
        <taxon>Saccharomycotina</taxon>
        <taxon>Lipomycetes</taxon>
        <taxon>Lipomycetales</taxon>
        <taxon>Lipomycetaceae</taxon>
        <taxon>Lipomyces</taxon>
    </lineage>
</organism>
<dbReference type="GO" id="GO:0008270">
    <property type="term" value="F:zinc ion binding"/>
    <property type="evidence" value="ECO:0007669"/>
    <property type="project" value="InterPro"/>
</dbReference>
<dbReference type="EMBL" id="JARPMG010000012">
    <property type="protein sequence ID" value="KAJ8097238.1"/>
    <property type="molecule type" value="Genomic_DNA"/>
</dbReference>
<accession>A0AAD7VPJ7</accession>
<keyword evidence="3" id="KW-1185">Reference proteome</keyword>
<dbReference type="RefSeq" id="XP_056040688.1">
    <property type="nucleotide sequence ID" value="XM_056190134.1"/>
</dbReference>
<name>A0AAD7VPJ7_9ASCO</name>
<feature type="domain" description="SWIM-type" evidence="1">
    <location>
        <begin position="10"/>
        <end position="31"/>
    </location>
</feature>
<evidence type="ECO:0000259" key="1">
    <source>
        <dbReference type="Pfam" id="PF04434"/>
    </source>
</evidence>
<evidence type="ECO:0000313" key="3">
    <source>
        <dbReference type="Proteomes" id="UP001217417"/>
    </source>
</evidence>
<reference evidence="2" key="1">
    <citation type="submission" date="2023-03" db="EMBL/GenBank/DDBJ databases">
        <title>Near-Complete genome sequence of Lipomyces tetrasporous NRRL Y-64009, an oleaginous yeast capable of growing on lignocellulosic hydrolysates.</title>
        <authorList>
            <consortium name="Lawrence Berkeley National Laboratory"/>
            <person name="Jagtap S.S."/>
            <person name="Liu J.-J."/>
            <person name="Walukiewicz H.E."/>
            <person name="Pangilinan J."/>
            <person name="Lipzen A."/>
            <person name="Ahrendt S."/>
            <person name="Koriabine M."/>
            <person name="Cobaugh K."/>
            <person name="Salamov A."/>
            <person name="Yoshinaga Y."/>
            <person name="Ng V."/>
            <person name="Daum C."/>
            <person name="Grigoriev I.V."/>
            <person name="Slininger P.J."/>
            <person name="Dien B.S."/>
            <person name="Jin Y.-S."/>
            <person name="Rao C.V."/>
        </authorList>
    </citation>
    <scope>NUCLEOTIDE SEQUENCE</scope>
    <source>
        <strain evidence="2">NRRL Y-64009</strain>
    </source>
</reference>
<dbReference type="AlphaFoldDB" id="A0AAD7VPJ7"/>
<dbReference type="Proteomes" id="UP001217417">
    <property type="component" value="Unassembled WGS sequence"/>
</dbReference>
<protein>
    <recommendedName>
        <fullName evidence="1">SWIM-type domain-containing protein</fullName>
    </recommendedName>
</protein>
<proteinExistence type="predicted"/>
<sequence length="143" mass="16692">MGDDDPDRIDEDNVQCDCLFFRKYYLPCCHIFLADRTYEILTEDHWNDFVVMFANRGFEVYEGHGREPSREGDRGDIGAPTRRALTLKETLERLRNSDPDQRENLVNLWLGSLRRANADFLTEEGTTCIINAERERRETGGEE</sequence>
<dbReference type="GeneID" id="80885300"/>
<evidence type="ECO:0000313" key="2">
    <source>
        <dbReference type="EMBL" id="KAJ8097238.1"/>
    </source>
</evidence>
<dbReference type="InterPro" id="IPR007527">
    <property type="entry name" value="Znf_SWIM"/>
</dbReference>
<dbReference type="Pfam" id="PF04434">
    <property type="entry name" value="SWIM"/>
    <property type="match status" value="1"/>
</dbReference>
<comment type="caution">
    <text evidence="2">The sequence shown here is derived from an EMBL/GenBank/DDBJ whole genome shotgun (WGS) entry which is preliminary data.</text>
</comment>
<gene>
    <name evidence="2" type="ORF">POJ06DRAFT_283817</name>
</gene>